<evidence type="ECO:0000313" key="6">
    <source>
        <dbReference type="EMBL" id="GLB29997.1"/>
    </source>
</evidence>
<dbReference type="InterPro" id="IPR018060">
    <property type="entry name" value="HTH_AraC"/>
</dbReference>
<dbReference type="SMART" id="SM00342">
    <property type="entry name" value="HTH_ARAC"/>
    <property type="match status" value="1"/>
</dbReference>
<dbReference type="EMBL" id="BRPJ01000033">
    <property type="protein sequence ID" value="GLB29997.1"/>
    <property type="molecule type" value="Genomic_DNA"/>
</dbReference>
<comment type="caution">
    <text evidence="7">The sequence shown here is derived from an EMBL/GenBank/DDBJ whole genome shotgun (WGS) entry which is preliminary data.</text>
</comment>
<evidence type="ECO:0000313" key="9">
    <source>
        <dbReference type="Proteomes" id="UP001419084"/>
    </source>
</evidence>
<gene>
    <name evidence="7" type="ORF">DS742_09240</name>
    <name evidence="6" type="ORF">LAD12857_19200</name>
</gene>
<evidence type="ECO:0000256" key="3">
    <source>
        <dbReference type="ARBA" id="ARBA00023163"/>
    </source>
</evidence>
<keyword evidence="4" id="KW-0472">Membrane</keyword>
<evidence type="ECO:0000313" key="8">
    <source>
        <dbReference type="Proteomes" id="UP000260680"/>
    </source>
</evidence>
<evidence type="ECO:0000259" key="5">
    <source>
        <dbReference type="PROSITE" id="PS01124"/>
    </source>
</evidence>
<dbReference type="InterPro" id="IPR009057">
    <property type="entry name" value="Homeodomain-like_sf"/>
</dbReference>
<feature type="transmembrane region" description="Helical" evidence="4">
    <location>
        <begin position="20"/>
        <end position="43"/>
    </location>
</feature>
<reference evidence="6 9" key="2">
    <citation type="journal article" date="2024" name="Int. J. Syst. Evol. Microbiol.">
        <title>Lacrimispora brassicae sp. nov. isolated from fermented cabbage, and proposal of Clostridium indicum Gundawar et al. 2019 and Clostridium methoxybenzovorans Mechichi et al. 1999 as heterotypic synonyms of Lacrimispora amygdalina (Parshina et al. 2003) Haas and Blanchard 2020 and Lacrimispora indolis (McClung and McCoy 1957) Haas and Blanchard 2020, respectively.</title>
        <authorList>
            <person name="Kobayashi H."/>
            <person name="Tanizawa Y."/>
            <person name="Sakamoto M."/>
            <person name="Ohkuma M."/>
            <person name="Tohno M."/>
        </authorList>
    </citation>
    <scope>NUCLEOTIDE SEQUENCE [LARGE SCALE GENOMIC DNA]</scope>
    <source>
        <strain evidence="6 9">DSM 12857</strain>
    </source>
</reference>
<protein>
    <submittedName>
        <fullName evidence="7">AraC family transcriptional regulator</fullName>
    </submittedName>
</protein>
<evidence type="ECO:0000256" key="4">
    <source>
        <dbReference type="SAM" id="Phobius"/>
    </source>
</evidence>
<dbReference type="OrthoDB" id="1975037at2"/>
<keyword evidence="1" id="KW-0805">Transcription regulation</keyword>
<dbReference type="Proteomes" id="UP000260680">
    <property type="component" value="Unassembled WGS sequence"/>
</dbReference>
<feature type="transmembrane region" description="Helical" evidence="4">
    <location>
        <begin position="298"/>
        <end position="325"/>
    </location>
</feature>
<keyword evidence="9" id="KW-1185">Reference proteome</keyword>
<sequence>MGNMRIKKIISSLTYEKQIFVKLLGLVTIPLIVMGIISCNIYIKGENSKKQMALNSYSDEVSREYENILSTLKEYYIEAVSKDDIHWLERQEEPPFSMYSNLKQAQRILEGNYFMRRYIADYEFINVKFGWVFNKYGMFSFDKMKNRQETEQFLKEQENMLLSVYWLNRPGALSPMNGSMRMTDTVDSSGLRLVIKKEQGIGGLSWLLTIKIDKNQLNEMAKSYKMMGYDVSMIGSGEVLLETNPTMTNVYRNSGREGSGVYKSVNGDKYHINVRTEEISGLKYLVGYNTANVKKDAFVFIFASFAVLAGFALILFSIQLTAAAFAKPLRRLEKYVDDQDRQIKKLLVSNLIEGELNEKNIEEALKKSEIIPLFAYRMIAMICKSVPYEEEKIKEKYMAILSALPKALENDIFIAPVYYRDKLIFITGAQNDMDVDAKTAVLYKGLKDYIAESYGLVIASGISQPFHRLHHVRRAYSECAEALYNKSNKADMNNSTLVLFDDYLMKSQVGNVYDMIMENELIQSITSGKEEEAACLLNVIIDRMEIKNVVGIERNFYLTRLLTAMLNIPSSANISLSDVFDSEQYNILNSITQIYDKKKVISAVNDQIIKPIIARLIKKGQEGEESEIVRHAVALIKDSKGNLSLNDCAEKLSYHPNYLSKVIKRELGITFTDMAMEEKLKQAKYMLLTTEYSVAEISEKLTYNNVQNFIRFFKNNVGFTPAAFRREHRK</sequence>
<dbReference type="GO" id="GO:0043565">
    <property type="term" value="F:sequence-specific DNA binding"/>
    <property type="evidence" value="ECO:0007669"/>
    <property type="project" value="InterPro"/>
</dbReference>
<dbReference type="Gene3D" id="1.10.10.60">
    <property type="entry name" value="Homeodomain-like"/>
    <property type="match status" value="2"/>
</dbReference>
<dbReference type="AlphaFoldDB" id="A0A3E2NE95"/>
<dbReference type="GO" id="GO:0003700">
    <property type="term" value="F:DNA-binding transcription factor activity"/>
    <property type="evidence" value="ECO:0007669"/>
    <property type="project" value="InterPro"/>
</dbReference>
<name>A0A3E2NE95_9FIRM</name>
<dbReference type="PROSITE" id="PS01124">
    <property type="entry name" value="HTH_ARAC_FAMILY_2"/>
    <property type="match status" value="1"/>
</dbReference>
<feature type="domain" description="HTH araC/xylS-type" evidence="5">
    <location>
        <begin position="630"/>
        <end position="727"/>
    </location>
</feature>
<accession>A0A3E2NE95</accession>
<reference evidence="7 8" key="1">
    <citation type="submission" date="2018-07" db="EMBL/GenBank/DDBJ databases">
        <title>New species, Clostridium PI-S10-A1B.</title>
        <authorList>
            <person name="Krishna G."/>
            <person name="Summeta K."/>
            <person name="Shikha S."/>
            <person name="Prabhu P.B."/>
            <person name="Suresh K."/>
        </authorList>
    </citation>
    <scope>NUCLEOTIDE SEQUENCE [LARGE SCALE GENOMIC DNA]</scope>
    <source>
        <strain evidence="7 8">PI-S10-A1B</strain>
    </source>
</reference>
<keyword evidence="4" id="KW-1133">Transmembrane helix</keyword>
<keyword evidence="3" id="KW-0804">Transcription</keyword>
<dbReference type="Pfam" id="PF12833">
    <property type="entry name" value="HTH_18"/>
    <property type="match status" value="1"/>
</dbReference>
<dbReference type="SUPFAM" id="SSF46689">
    <property type="entry name" value="Homeodomain-like"/>
    <property type="match status" value="1"/>
</dbReference>
<evidence type="ECO:0000313" key="7">
    <source>
        <dbReference type="EMBL" id="RFZ79200.1"/>
    </source>
</evidence>
<keyword evidence="2" id="KW-0238">DNA-binding</keyword>
<dbReference type="Proteomes" id="UP001419084">
    <property type="component" value="Unassembled WGS sequence"/>
</dbReference>
<dbReference type="PANTHER" id="PTHR43280:SF28">
    <property type="entry name" value="HTH-TYPE TRANSCRIPTIONAL ACTIVATOR RHAS"/>
    <property type="match status" value="1"/>
</dbReference>
<evidence type="ECO:0000256" key="1">
    <source>
        <dbReference type="ARBA" id="ARBA00023015"/>
    </source>
</evidence>
<proteinExistence type="predicted"/>
<dbReference type="EMBL" id="QOHO01000026">
    <property type="protein sequence ID" value="RFZ79200.1"/>
    <property type="molecule type" value="Genomic_DNA"/>
</dbReference>
<organism evidence="7 8">
    <name type="scientific">Lacrimispora amygdalina</name>
    <dbReference type="NCBI Taxonomy" id="253257"/>
    <lineage>
        <taxon>Bacteria</taxon>
        <taxon>Bacillati</taxon>
        <taxon>Bacillota</taxon>
        <taxon>Clostridia</taxon>
        <taxon>Lachnospirales</taxon>
        <taxon>Lachnospiraceae</taxon>
        <taxon>Lacrimispora</taxon>
    </lineage>
</organism>
<dbReference type="PANTHER" id="PTHR43280">
    <property type="entry name" value="ARAC-FAMILY TRANSCRIPTIONAL REGULATOR"/>
    <property type="match status" value="1"/>
</dbReference>
<keyword evidence="4" id="KW-0812">Transmembrane</keyword>
<evidence type="ECO:0000256" key="2">
    <source>
        <dbReference type="ARBA" id="ARBA00023125"/>
    </source>
</evidence>